<dbReference type="AlphaFoldDB" id="X6MT31"/>
<keyword evidence="1 5" id="KW-0732">Signal</keyword>
<name>X6MT31_RETFI</name>
<evidence type="ECO:0000313" key="7">
    <source>
        <dbReference type="EMBL" id="ETO16265.1"/>
    </source>
</evidence>
<dbReference type="PROSITE" id="PS51914">
    <property type="entry name" value="MRH"/>
    <property type="match status" value="1"/>
</dbReference>
<dbReference type="OrthoDB" id="196385at2759"/>
<dbReference type="EMBL" id="ASPP01018427">
    <property type="protein sequence ID" value="ETO16265.1"/>
    <property type="molecule type" value="Genomic_DNA"/>
</dbReference>
<dbReference type="InterPro" id="IPR009011">
    <property type="entry name" value="Man6P_isomerase_rcpt-bd_dom_sf"/>
</dbReference>
<dbReference type="Proteomes" id="UP000023152">
    <property type="component" value="Unassembled WGS sequence"/>
</dbReference>
<organism evidence="7 8">
    <name type="scientific">Reticulomyxa filosa</name>
    <dbReference type="NCBI Taxonomy" id="46433"/>
    <lineage>
        <taxon>Eukaryota</taxon>
        <taxon>Sar</taxon>
        <taxon>Rhizaria</taxon>
        <taxon>Retaria</taxon>
        <taxon>Foraminifera</taxon>
        <taxon>Monothalamids</taxon>
        <taxon>Reticulomyxidae</taxon>
        <taxon>Reticulomyxa</taxon>
    </lineage>
</organism>
<dbReference type="Gene3D" id="2.70.130.10">
    <property type="entry name" value="Mannose-6-phosphate receptor binding domain"/>
    <property type="match status" value="1"/>
</dbReference>
<dbReference type="SUPFAM" id="SSF50911">
    <property type="entry name" value="Mannose 6-phosphate receptor domain"/>
    <property type="match status" value="1"/>
</dbReference>
<keyword evidence="4" id="KW-0472">Membrane</keyword>
<evidence type="ECO:0000256" key="5">
    <source>
        <dbReference type="SAM" id="SignalP"/>
    </source>
</evidence>
<comment type="caution">
    <text evidence="7">The sequence shown here is derived from an EMBL/GenBank/DDBJ whole genome shotgun (WGS) entry which is preliminary data.</text>
</comment>
<feature type="region of interest" description="Disordered" evidence="3">
    <location>
        <begin position="423"/>
        <end position="442"/>
    </location>
</feature>
<feature type="domain" description="MRH" evidence="6">
    <location>
        <begin position="37"/>
        <end position="216"/>
    </location>
</feature>
<accession>X6MT31</accession>
<gene>
    <name evidence="7" type="ORF">RFI_21091</name>
</gene>
<evidence type="ECO:0000259" key="6">
    <source>
        <dbReference type="PROSITE" id="PS51914"/>
    </source>
</evidence>
<proteinExistence type="predicted"/>
<feature type="signal peptide" evidence="5">
    <location>
        <begin position="1"/>
        <end position="17"/>
    </location>
</feature>
<evidence type="ECO:0000313" key="8">
    <source>
        <dbReference type="Proteomes" id="UP000023152"/>
    </source>
</evidence>
<keyword evidence="2" id="KW-1015">Disulfide bond</keyword>
<evidence type="ECO:0000256" key="1">
    <source>
        <dbReference type="ARBA" id="ARBA00022729"/>
    </source>
</evidence>
<keyword evidence="4" id="KW-1133">Transmembrane helix</keyword>
<feature type="transmembrane region" description="Helical" evidence="4">
    <location>
        <begin position="292"/>
        <end position="314"/>
    </location>
</feature>
<evidence type="ECO:0000256" key="4">
    <source>
        <dbReference type="SAM" id="Phobius"/>
    </source>
</evidence>
<evidence type="ECO:0000256" key="3">
    <source>
        <dbReference type="SAM" id="MobiDB-lite"/>
    </source>
</evidence>
<reference evidence="7 8" key="1">
    <citation type="journal article" date="2013" name="Curr. Biol.">
        <title>The Genome of the Foraminiferan Reticulomyxa filosa.</title>
        <authorList>
            <person name="Glockner G."/>
            <person name="Hulsmann N."/>
            <person name="Schleicher M."/>
            <person name="Noegel A.A."/>
            <person name="Eichinger L."/>
            <person name="Gallinger C."/>
            <person name="Pawlowski J."/>
            <person name="Sierra R."/>
            <person name="Euteneuer U."/>
            <person name="Pillet L."/>
            <person name="Moustafa A."/>
            <person name="Platzer M."/>
            <person name="Groth M."/>
            <person name="Szafranski K."/>
            <person name="Schliwa M."/>
        </authorList>
    </citation>
    <scope>NUCLEOTIDE SEQUENCE [LARGE SCALE GENOMIC DNA]</scope>
</reference>
<keyword evidence="4" id="KW-0812">Transmembrane</keyword>
<sequence length="442" mass="50446">MHFVLFGVLLLLPVGWSTNSELKTWPCKWTLPNATYDLCSFQLNKESQISYFTVWDNDTIANVRNFSYLFNVAATLVSAPETESCTNLTMRNNYDLPMGQTNKQTKKAGAYQAAHGHTTPGCYRLHDGKASPVWSFYDKTNPSSGVVLTYPNGDYCPEYLVSAYTMQTNKKYTNRQMRLEFTCGGKIDNYPDKEESVAEDGCVYTIRIPTLFGCPLECPIVDERLCNGYGVCDFDYTSQKSKCFCFMVGDTLKKATVKMNEHIYRKGKFGDDCSLNEDPDVETKVEVNDSGYMAGLIVIIILMFITAAILIYLFRKLRNTLAISALRAKQETLKSDEDSDDGMLDDDYCTNMIILHHKTRLLKTNQHNEKQEIKEEGKLCTILCNNHQAKERKSTTCSPSMKRFYLSRSYRLVERWTASLEEEKNKTKQTNKQKKVTIGNLQ</sequence>
<feature type="chain" id="PRO_5004975438" description="MRH domain-containing protein" evidence="5">
    <location>
        <begin position="18"/>
        <end position="442"/>
    </location>
</feature>
<evidence type="ECO:0000256" key="2">
    <source>
        <dbReference type="ARBA" id="ARBA00023157"/>
    </source>
</evidence>
<keyword evidence="8" id="KW-1185">Reference proteome</keyword>
<protein>
    <recommendedName>
        <fullName evidence="6">MRH domain-containing protein</fullName>
    </recommendedName>
</protein>
<dbReference type="InterPro" id="IPR044865">
    <property type="entry name" value="MRH_dom"/>
</dbReference>